<keyword evidence="8" id="KW-1185">Reference proteome</keyword>
<dbReference type="SMART" id="SM00408">
    <property type="entry name" value="IGc2"/>
    <property type="match status" value="1"/>
</dbReference>
<dbReference type="SUPFAM" id="SSF48726">
    <property type="entry name" value="Immunoglobulin"/>
    <property type="match status" value="1"/>
</dbReference>
<evidence type="ECO:0000256" key="5">
    <source>
        <dbReference type="ARBA" id="ARBA00023157"/>
    </source>
</evidence>
<evidence type="ECO:0000256" key="1">
    <source>
        <dbReference type="ARBA" id="ARBA00004613"/>
    </source>
</evidence>
<dbReference type="PANTHER" id="PTHR22906:SF43">
    <property type="entry name" value="PROPERDIN"/>
    <property type="match status" value="1"/>
</dbReference>
<dbReference type="EMBL" id="CAUEEQ010000803">
    <property type="protein sequence ID" value="CAJ0917991.1"/>
    <property type="molecule type" value="Genomic_DNA"/>
</dbReference>
<dbReference type="InterPro" id="IPR052065">
    <property type="entry name" value="Compl_asym_regulator"/>
</dbReference>
<dbReference type="SUPFAM" id="SSF82895">
    <property type="entry name" value="TSP-1 type 1 repeat"/>
    <property type="match status" value="4"/>
</dbReference>
<dbReference type="PANTHER" id="PTHR22906">
    <property type="entry name" value="PROPERDIN"/>
    <property type="match status" value="1"/>
</dbReference>
<dbReference type="Gene3D" id="2.60.40.10">
    <property type="entry name" value="Immunoglobulins"/>
    <property type="match status" value="1"/>
</dbReference>
<sequence length="410" mass="43999">MAAAASFPSYAVTLRYIEPPVITIPPIDTTVNAGLTVLLNCQAEGDPKPDIVWARVTHPISGDIRFTILSNGSLQIVAARKEDTSMYECTATNVMGSVVAKASFTVEVHGGFSDWLPWQSCSVTCGQGVQKRIRLCDNPAPANGGLSCQGEESETRVCQNKLCPVDGSWSDWSPWEECSKTCGNGKKTRTRSCHVPPGQGGGKSCLGKAVDTIVCSTEPCPVNGIWSSWQAWGACSKTCGKGTHRRVRVCNNPPPSFDGSSCEGQDVQTQICLDRHCPGTVTKWMESGQPGEAGRPAAYPVVADFDKGFRECSNPAPQYGGHKCEGMEYENELCNSDLCPVHGNWGSWSSWGACSRTCNGGQMRRYRACDDPAPSNSGRGCTGADTEIHKCNTVKCPGPSRRTNGMYCST</sequence>
<evidence type="ECO:0000313" key="8">
    <source>
        <dbReference type="Proteomes" id="UP001176940"/>
    </source>
</evidence>
<reference evidence="7" key="1">
    <citation type="submission" date="2023-07" db="EMBL/GenBank/DDBJ databases">
        <authorList>
            <person name="Stuckert A."/>
        </authorList>
    </citation>
    <scope>NUCLEOTIDE SEQUENCE</scope>
</reference>
<evidence type="ECO:0000313" key="7">
    <source>
        <dbReference type="EMBL" id="CAJ0917991.1"/>
    </source>
</evidence>
<keyword evidence="5" id="KW-1015">Disulfide bond</keyword>
<dbReference type="Gene3D" id="2.20.100.10">
    <property type="entry name" value="Thrombospondin type-1 (TSP1) repeat"/>
    <property type="match status" value="5"/>
</dbReference>
<dbReference type="InterPro" id="IPR036383">
    <property type="entry name" value="TSP1_rpt_sf"/>
</dbReference>
<proteinExistence type="predicted"/>
<name>A0ABN9KTB7_9NEOB</name>
<comment type="caution">
    <text evidence="7">The sequence shown here is derived from an EMBL/GenBank/DDBJ whole genome shotgun (WGS) entry which is preliminary data.</text>
</comment>
<dbReference type="InterPro" id="IPR003598">
    <property type="entry name" value="Ig_sub2"/>
</dbReference>
<dbReference type="InterPro" id="IPR036179">
    <property type="entry name" value="Ig-like_dom_sf"/>
</dbReference>
<gene>
    <name evidence="7" type="ORF">RIMI_LOCUS657112</name>
</gene>
<protein>
    <recommendedName>
        <fullName evidence="6">Ig-like domain-containing protein</fullName>
    </recommendedName>
</protein>
<dbReference type="InterPro" id="IPR003599">
    <property type="entry name" value="Ig_sub"/>
</dbReference>
<evidence type="ECO:0000259" key="6">
    <source>
        <dbReference type="PROSITE" id="PS50835"/>
    </source>
</evidence>
<keyword evidence="4" id="KW-0677">Repeat</keyword>
<evidence type="ECO:0000256" key="3">
    <source>
        <dbReference type="ARBA" id="ARBA00022729"/>
    </source>
</evidence>
<comment type="subcellular location">
    <subcellularLocation>
        <location evidence="1">Secreted</location>
    </subcellularLocation>
</comment>
<dbReference type="Pfam" id="PF00090">
    <property type="entry name" value="TSP_1"/>
    <property type="match status" value="4"/>
</dbReference>
<dbReference type="InterPro" id="IPR013783">
    <property type="entry name" value="Ig-like_fold"/>
</dbReference>
<dbReference type="PRINTS" id="PR01705">
    <property type="entry name" value="TSP1REPEAT"/>
</dbReference>
<evidence type="ECO:0000256" key="2">
    <source>
        <dbReference type="ARBA" id="ARBA00022525"/>
    </source>
</evidence>
<dbReference type="SMART" id="SM00209">
    <property type="entry name" value="TSP1"/>
    <property type="match status" value="4"/>
</dbReference>
<dbReference type="Proteomes" id="UP001176940">
    <property type="component" value="Unassembled WGS sequence"/>
</dbReference>
<dbReference type="InterPro" id="IPR007110">
    <property type="entry name" value="Ig-like_dom"/>
</dbReference>
<evidence type="ECO:0000256" key="4">
    <source>
        <dbReference type="ARBA" id="ARBA00022737"/>
    </source>
</evidence>
<dbReference type="InterPro" id="IPR000884">
    <property type="entry name" value="TSP1_rpt"/>
</dbReference>
<dbReference type="Pfam" id="PF13927">
    <property type="entry name" value="Ig_3"/>
    <property type="match status" value="1"/>
</dbReference>
<dbReference type="PROSITE" id="PS50835">
    <property type="entry name" value="IG_LIKE"/>
    <property type="match status" value="1"/>
</dbReference>
<accession>A0ABN9KTB7</accession>
<dbReference type="SMART" id="SM00409">
    <property type="entry name" value="IG"/>
    <property type="match status" value="1"/>
</dbReference>
<keyword evidence="3" id="KW-0732">Signal</keyword>
<keyword evidence="2" id="KW-0964">Secreted</keyword>
<dbReference type="PROSITE" id="PS50092">
    <property type="entry name" value="TSP1"/>
    <property type="match status" value="5"/>
</dbReference>
<organism evidence="7 8">
    <name type="scientific">Ranitomeya imitator</name>
    <name type="common">mimic poison frog</name>
    <dbReference type="NCBI Taxonomy" id="111125"/>
    <lineage>
        <taxon>Eukaryota</taxon>
        <taxon>Metazoa</taxon>
        <taxon>Chordata</taxon>
        <taxon>Craniata</taxon>
        <taxon>Vertebrata</taxon>
        <taxon>Euteleostomi</taxon>
        <taxon>Amphibia</taxon>
        <taxon>Batrachia</taxon>
        <taxon>Anura</taxon>
        <taxon>Neobatrachia</taxon>
        <taxon>Hyloidea</taxon>
        <taxon>Dendrobatidae</taxon>
        <taxon>Dendrobatinae</taxon>
        <taxon>Ranitomeya</taxon>
    </lineage>
</organism>
<feature type="domain" description="Ig-like" evidence="6">
    <location>
        <begin position="19"/>
        <end position="105"/>
    </location>
</feature>